<keyword evidence="4" id="KW-0378">Hydrolase</keyword>
<keyword evidence="5" id="KW-1185">Reference proteome</keyword>
<sequence length="392" mass="41669">MSSPVTAVLDLRERATWDVTALLAPTPDELWGQQPLVPLGALVQVRTPRNEAKEDEPVVGPGSVDTVTGDVRTRRGRGAHRLVLRVGNTDAAAHLGDVLVPQLGDGPCVLIGEQHRALTFVNFVALRPEQPTTGLWLWAALSSARGRALRRTLTVGTTGRLPLTALLNTPVPVPLPPADPCYAQLSALHARTSVAVSSEGRSWWRVTTLPVDGQWHRYLVTPTPEVFNDGVPLKELATIIAGRNPPGVFEQPRPGALPVLNGRSVDGNKVQRWAEPGTGVVAEPGDVAVVEVGVRGRAALVTQSAIAGTGVLLVKPHDRSHGEALAAYLRSEPAQTLRGTLITGGVIPRLSRSTLAQLPVPHDALSASGDAHAQQPSPHAPLSEQLEQLLWN</sequence>
<name>A0ABT2JI79_9PSEU</name>
<dbReference type="RefSeq" id="WP_260195483.1">
    <property type="nucleotide sequence ID" value="NZ_JAFFZE010000026.1"/>
</dbReference>
<keyword evidence="2" id="KW-0238">DNA-binding</keyword>
<proteinExistence type="predicted"/>
<dbReference type="Gene3D" id="3.90.220.20">
    <property type="entry name" value="DNA methylase specificity domains"/>
    <property type="match status" value="1"/>
</dbReference>
<keyword evidence="4" id="KW-0540">Nuclease</keyword>
<dbReference type="SUPFAM" id="SSF116734">
    <property type="entry name" value="DNA methylase specificity domain"/>
    <property type="match status" value="1"/>
</dbReference>
<evidence type="ECO:0000256" key="2">
    <source>
        <dbReference type="ARBA" id="ARBA00023125"/>
    </source>
</evidence>
<reference evidence="4 5" key="1">
    <citation type="submission" date="2021-02" db="EMBL/GenBank/DDBJ databases">
        <title>Actinophytocola xerophila sp. nov., isolated from soil of cotton cropping field.</title>
        <authorList>
            <person name="Huang R."/>
            <person name="Chen X."/>
            <person name="Ge X."/>
            <person name="Liu W."/>
        </authorList>
    </citation>
    <scope>NUCLEOTIDE SEQUENCE [LARGE SCALE GENOMIC DNA]</scope>
    <source>
        <strain evidence="4 5">S1-96</strain>
    </source>
</reference>
<gene>
    <name evidence="4" type="ORF">JT362_31100</name>
</gene>
<evidence type="ECO:0000256" key="3">
    <source>
        <dbReference type="SAM" id="MobiDB-lite"/>
    </source>
</evidence>
<evidence type="ECO:0000256" key="1">
    <source>
        <dbReference type="ARBA" id="ARBA00022747"/>
    </source>
</evidence>
<dbReference type="CDD" id="cd16961">
    <property type="entry name" value="RMtype1_S_TRD-CR_like"/>
    <property type="match status" value="1"/>
</dbReference>
<dbReference type="InterPro" id="IPR044946">
    <property type="entry name" value="Restrct_endonuc_typeI_TRD_sf"/>
</dbReference>
<comment type="caution">
    <text evidence="4">The sequence shown here is derived from an EMBL/GenBank/DDBJ whole genome shotgun (WGS) entry which is preliminary data.</text>
</comment>
<feature type="region of interest" description="Disordered" evidence="3">
    <location>
        <begin position="364"/>
        <end position="392"/>
    </location>
</feature>
<dbReference type="GO" id="GO:0004519">
    <property type="term" value="F:endonuclease activity"/>
    <property type="evidence" value="ECO:0007669"/>
    <property type="project" value="UniProtKB-KW"/>
</dbReference>
<keyword evidence="4" id="KW-0255">Endonuclease</keyword>
<organism evidence="4 5">
    <name type="scientific">Actinophytocola gossypii</name>
    <dbReference type="NCBI Taxonomy" id="2812003"/>
    <lineage>
        <taxon>Bacteria</taxon>
        <taxon>Bacillati</taxon>
        <taxon>Actinomycetota</taxon>
        <taxon>Actinomycetes</taxon>
        <taxon>Pseudonocardiales</taxon>
        <taxon>Pseudonocardiaceae</taxon>
    </lineage>
</organism>
<keyword evidence="1" id="KW-0680">Restriction system</keyword>
<protein>
    <submittedName>
        <fullName evidence="4">Restriction endonuclease subunit S</fullName>
    </submittedName>
</protein>
<accession>A0ABT2JI79</accession>
<feature type="region of interest" description="Disordered" evidence="3">
    <location>
        <begin position="50"/>
        <end position="70"/>
    </location>
</feature>
<evidence type="ECO:0000313" key="4">
    <source>
        <dbReference type="EMBL" id="MCT2587577.1"/>
    </source>
</evidence>
<dbReference type="EMBL" id="JAFFZE010000026">
    <property type="protein sequence ID" value="MCT2587577.1"/>
    <property type="molecule type" value="Genomic_DNA"/>
</dbReference>
<dbReference type="Proteomes" id="UP001156441">
    <property type="component" value="Unassembled WGS sequence"/>
</dbReference>
<evidence type="ECO:0000313" key="5">
    <source>
        <dbReference type="Proteomes" id="UP001156441"/>
    </source>
</evidence>